<evidence type="ECO:0000313" key="4">
    <source>
        <dbReference type="Proteomes" id="UP000231057"/>
    </source>
</evidence>
<keyword evidence="4" id="KW-1185">Reference proteome</keyword>
<organism evidence="3 4">
    <name type="scientific">Parathermosynechococcus lividus PCC 6715</name>
    <dbReference type="NCBI Taxonomy" id="1917166"/>
    <lineage>
        <taxon>Bacteria</taxon>
        <taxon>Bacillati</taxon>
        <taxon>Cyanobacteriota</taxon>
        <taxon>Cyanophyceae</taxon>
        <taxon>Acaryochloridales</taxon>
        <taxon>Thermosynechococcaceae</taxon>
        <taxon>Parathermosynechococcus</taxon>
    </lineage>
</organism>
<accession>A0A2D2Q2F8</accession>
<dbReference type="AlphaFoldDB" id="A0A2D2Q2F8"/>
<dbReference type="Pfam" id="PF01548">
    <property type="entry name" value="DEDD_Tnp_IS110"/>
    <property type="match status" value="1"/>
</dbReference>
<dbReference type="InterPro" id="IPR003346">
    <property type="entry name" value="Transposase_20"/>
</dbReference>
<dbReference type="PANTHER" id="PTHR33055">
    <property type="entry name" value="TRANSPOSASE FOR INSERTION SEQUENCE ELEMENT IS1111A"/>
    <property type="match status" value="1"/>
</dbReference>
<reference evidence="3 4" key="1">
    <citation type="submission" date="2016-11" db="EMBL/GenBank/DDBJ databases">
        <title>Complete genome sequence of thermophilic cyanobacteria strain Synechococcus sp. PCC6715.</title>
        <authorList>
            <person name="Tang J."/>
            <person name="Daroch M."/>
            <person name="Liang Y."/>
            <person name="Jiang D."/>
            <person name="Shah M."/>
        </authorList>
    </citation>
    <scope>NUCLEOTIDE SEQUENCE [LARGE SCALE GENOMIC DNA]</scope>
    <source>
        <strain evidence="3 4">PCC 6715</strain>
    </source>
</reference>
<dbReference type="InterPro" id="IPR002525">
    <property type="entry name" value="Transp_IS110-like_N"/>
</dbReference>
<dbReference type="PANTHER" id="PTHR33055:SF13">
    <property type="entry name" value="TRANSPOSASE"/>
    <property type="match status" value="1"/>
</dbReference>
<dbReference type="GO" id="GO:0006313">
    <property type="term" value="P:DNA transposition"/>
    <property type="evidence" value="ECO:0007669"/>
    <property type="project" value="InterPro"/>
</dbReference>
<feature type="domain" description="Transposase IS110-like N-terminal" evidence="1">
    <location>
        <begin position="8"/>
        <end position="150"/>
    </location>
</feature>
<gene>
    <name evidence="3" type="ORF">BRW62_07410</name>
</gene>
<dbReference type="GO" id="GO:0004803">
    <property type="term" value="F:transposase activity"/>
    <property type="evidence" value="ECO:0007669"/>
    <property type="project" value="InterPro"/>
</dbReference>
<name>A0A2D2Q2F8_PARLV</name>
<dbReference type="KEGG" id="slw:BRW62_07410"/>
<proteinExistence type="predicted"/>
<feature type="domain" description="Transposase IS116/IS110/IS902 C-terminal" evidence="2">
    <location>
        <begin position="192"/>
        <end position="275"/>
    </location>
</feature>
<dbReference type="GO" id="GO:0003677">
    <property type="term" value="F:DNA binding"/>
    <property type="evidence" value="ECO:0007669"/>
    <property type="project" value="InterPro"/>
</dbReference>
<dbReference type="NCBIfam" id="NF033542">
    <property type="entry name" value="transpos_IS110"/>
    <property type="match status" value="1"/>
</dbReference>
<dbReference type="Pfam" id="PF02371">
    <property type="entry name" value="Transposase_20"/>
    <property type="match status" value="1"/>
</dbReference>
<protein>
    <submittedName>
        <fullName evidence="3">Uncharacterized protein</fullName>
    </submittedName>
</protein>
<dbReference type="EMBL" id="CP018092">
    <property type="protein sequence ID" value="ATS18609.1"/>
    <property type="molecule type" value="Genomic_DNA"/>
</dbReference>
<evidence type="ECO:0000313" key="3">
    <source>
        <dbReference type="EMBL" id="ATS18609.1"/>
    </source>
</evidence>
<reference evidence="4" key="2">
    <citation type="journal article" date="2022" name="Front. Microbiol.">
        <title>Comparative Genomic Analysis Revealed Distinct Molecular Components and Organization of CO2-Concentrating Mechanism in Thermophilic Cyanobacteria.</title>
        <authorList>
            <person name="Tang J."/>
            <person name="Zhou H."/>
            <person name="Yao D."/>
            <person name="Riaz S."/>
            <person name="You D."/>
            <person name="Klepacz-Smolka A."/>
            <person name="Daroch M."/>
        </authorList>
    </citation>
    <scope>NUCLEOTIDE SEQUENCE [LARGE SCALE GENOMIC DNA]</scope>
    <source>
        <strain evidence="4">PCC 6715</strain>
    </source>
</reference>
<dbReference type="OrthoDB" id="574542at2"/>
<evidence type="ECO:0000259" key="1">
    <source>
        <dbReference type="Pfam" id="PF01548"/>
    </source>
</evidence>
<dbReference type="Proteomes" id="UP000231057">
    <property type="component" value="Chromosome"/>
</dbReference>
<dbReference type="InterPro" id="IPR047650">
    <property type="entry name" value="Transpos_IS110"/>
</dbReference>
<sequence length="327" mass="35920">MQDQEQWIGIDVCKRWLDVHLRPQKQSFRVSNTASGIRELLTHLCPPEAVARVILESTGGYERSVALVLSTLAYPVVVINARQARNVAKAANQLAKTDPVDAAILAWFGEAMKPPIRSLASEADAELQDLVTRRRQLVDLLTAEQNRLSGLRGTAQADIAAHIAWRKDRIQQLDEQIDTQIHPCQPWQAKQTRLMTVPGVGKVVAATLLALLPDLGQLSTRKISTLVGVAPFNRDSGQKQGKRAIFGGRAAVRQLLYMAAWVAVRHNSVIRVFYHRLLAKGKATKVALVACMHKLLTILNAMLNHGTDWQPSNSDGSQSAVPASSFA</sequence>
<dbReference type="RefSeq" id="WP_099798953.1">
    <property type="nucleotide sequence ID" value="NZ_CP018092.1"/>
</dbReference>
<evidence type="ECO:0000259" key="2">
    <source>
        <dbReference type="Pfam" id="PF02371"/>
    </source>
</evidence>